<reference evidence="2 3" key="1">
    <citation type="submission" date="2022-10" db="EMBL/GenBank/DDBJ databases">
        <title>Defluviimonas sp. nov., isolated from ocean surface sediments.</title>
        <authorList>
            <person name="He W."/>
            <person name="Wang L."/>
            <person name="Zhang D.-F."/>
        </authorList>
    </citation>
    <scope>NUCLEOTIDE SEQUENCE [LARGE SCALE GENOMIC DNA]</scope>
    <source>
        <strain evidence="2 3">WL0024</strain>
    </source>
</reference>
<feature type="transmembrane region" description="Helical" evidence="1">
    <location>
        <begin position="100"/>
        <end position="123"/>
    </location>
</feature>
<keyword evidence="1" id="KW-0472">Membrane</keyword>
<dbReference type="EMBL" id="JAOVQO010000003">
    <property type="protein sequence ID" value="MCU9847068.1"/>
    <property type="molecule type" value="Genomic_DNA"/>
</dbReference>
<keyword evidence="1" id="KW-1133">Transmembrane helix</keyword>
<evidence type="ECO:0000313" key="3">
    <source>
        <dbReference type="Proteomes" id="UP001209535"/>
    </source>
</evidence>
<name>A0ABT2WZG4_9RHOB</name>
<protein>
    <submittedName>
        <fullName evidence="2">Uncharacterized protein</fullName>
    </submittedName>
</protein>
<gene>
    <name evidence="2" type="ORF">OEZ60_03535</name>
</gene>
<sequence length="229" mass="24568">MVAYVTPAPVANVLLGGLPRRGLLRTHDLVHALVFVLQPASVAFTPTFHATIPDILPDERRYAHALKLSRLTMNLENIASPALADLEPPRLLYRTPERKVMLTSGSALGLALPVGTAILALTPESEAEFWPICLGWMTTTGFASSTILTPTGRLLRRSAGASERPALFAAQFALSHGCWLVTYPLSGWLGARLAMATAAVLLGLLATLLVAATAWLWPRWRTDPASGDA</sequence>
<dbReference type="SUPFAM" id="SSF103473">
    <property type="entry name" value="MFS general substrate transporter"/>
    <property type="match status" value="1"/>
</dbReference>
<feature type="transmembrane region" description="Helical" evidence="1">
    <location>
        <begin position="191"/>
        <end position="217"/>
    </location>
</feature>
<proteinExistence type="predicted"/>
<comment type="caution">
    <text evidence="2">The sequence shown here is derived from an EMBL/GenBank/DDBJ whole genome shotgun (WGS) entry which is preliminary data.</text>
</comment>
<evidence type="ECO:0000256" key="1">
    <source>
        <dbReference type="SAM" id="Phobius"/>
    </source>
</evidence>
<dbReference type="Proteomes" id="UP001209535">
    <property type="component" value="Unassembled WGS sequence"/>
</dbReference>
<dbReference type="InterPro" id="IPR036259">
    <property type="entry name" value="MFS_trans_sf"/>
</dbReference>
<dbReference type="RefSeq" id="WP_263333280.1">
    <property type="nucleotide sequence ID" value="NZ_JAOVQO010000003.1"/>
</dbReference>
<evidence type="ECO:0000313" key="2">
    <source>
        <dbReference type="EMBL" id="MCU9847068.1"/>
    </source>
</evidence>
<organism evidence="2 3">
    <name type="scientific">Albidovulum salinarum</name>
    <dbReference type="NCBI Taxonomy" id="2984153"/>
    <lineage>
        <taxon>Bacteria</taxon>
        <taxon>Pseudomonadati</taxon>
        <taxon>Pseudomonadota</taxon>
        <taxon>Alphaproteobacteria</taxon>
        <taxon>Rhodobacterales</taxon>
        <taxon>Paracoccaceae</taxon>
        <taxon>Albidovulum</taxon>
    </lineage>
</organism>
<feature type="transmembrane region" description="Helical" evidence="1">
    <location>
        <begin position="129"/>
        <end position="155"/>
    </location>
</feature>
<accession>A0ABT2WZG4</accession>
<feature type="transmembrane region" description="Helical" evidence="1">
    <location>
        <begin position="167"/>
        <end position="185"/>
    </location>
</feature>
<keyword evidence="1" id="KW-0812">Transmembrane</keyword>
<keyword evidence="3" id="KW-1185">Reference proteome</keyword>